<dbReference type="PANTHER" id="PTHR38687">
    <property type="entry name" value="CELL DIVISION PROTEIN DEDD-RELATED"/>
    <property type="match status" value="1"/>
</dbReference>
<keyword evidence="4" id="KW-1185">Reference proteome</keyword>
<evidence type="ECO:0000256" key="1">
    <source>
        <dbReference type="SAM" id="MobiDB-lite"/>
    </source>
</evidence>
<proteinExistence type="predicted"/>
<sequence length="104" mass="10826">SESIPTPPPPQNAAQAAQEPAAKAAAPAKAEPAGSSVGYQVQLGLFSSINNAQKLVRELQKHGISAHTVTRVQLGPFKNRAEAEEAMKKLKELGYAPLLAAGSQ</sequence>
<feature type="non-terminal residue" evidence="3">
    <location>
        <position position="1"/>
    </location>
</feature>
<name>A0ABV0INS0_9NEIS</name>
<feature type="compositionally biased region" description="Low complexity" evidence="1">
    <location>
        <begin position="12"/>
        <end position="33"/>
    </location>
</feature>
<dbReference type="RefSeq" id="WP_347949613.1">
    <property type="nucleotide sequence ID" value="NZ_JBDXMI010000001.1"/>
</dbReference>
<dbReference type="PROSITE" id="PS51724">
    <property type="entry name" value="SPOR"/>
    <property type="match status" value="1"/>
</dbReference>
<dbReference type="Gene3D" id="3.30.70.1070">
    <property type="entry name" value="Sporulation related repeat"/>
    <property type="match status" value="1"/>
</dbReference>
<dbReference type="PANTHER" id="PTHR38687:SF1">
    <property type="entry name" value="CELL DIVISION PROTEIN DEDD"/>
    <property type="match status" value="1"/>
</dbReference>
<accession>A0ABV0INS0</accession>
<dbReference type="InterPro" id="IPR052521">
    <property type="entry name" value="Cell_div_SPOR-domain"/>
</dbReference>
<dbReference type="Proteomes" id="UP001462502">
    <property type="component" value="Unassembled WGS sequence"/>
</dbReference>
<feature type="domain" description="SPOR" evidence="2">
    <location>
        <begin position="33"/>
        <end position="104"/>
    </location>
</feature>
<dbReference type="InterPro" id="IPR007730">
    <property type="entry name" value="SPOR-like_dom"/>
</dbReference>
<reference evidence="3 4" key="1">
    <citation type="submission" date="2024-05" db="EMBL/GenBank/DDBJ databases">
        <authorList>
            <person name="De Oliveira J.P."/>
            <person name="Noriler S.A."/>
            <person name="De Oliveira A.G."/>
            <person name="Sipoli D.S."/>
        </authorList>
    </citation>
    <scope>NUCLEOTIDE SEQUENCE [LARGE SCALE GENOMIC DNA]</scope>
    <source>
        <strain evidence="3 4">LABIM192</strain>
    </source>
</reference>
<evidence type="ECO:0000259" key="2">
    <source>
        <dbReference type="PROSITE" id="PS51724"/>
    </source>
</evidence>
<feature type="compositionally biased region" description="Pro residues" evidence="1">
    <location>
        <begin position="1"/>
        <end position="11"/>
    </location>
</feature>
<gene>
    <name evidence="3" type="ORF">ABI908_02230</name>
</gene>
<feature type="region of interest" description="Disordered" evidence="1">
    <location>
        <begin position="1"/>
        <end position="33"/>
    </location>
</feature>
<evidence type="ECO:0000313" key="3">
    <source>
        <dbReference type="EMBL" id="MEO9382934.1"/>
    </source>
</evidence>
<organism evidence="3 4">
    <name type="scientific">Chromobacterium phragmitis</name>
    <dbReference type="NCBI Taxonomy" id="2202141"/>
    <lineage>
        <taxon>Bacteria</taxon>
        <taxon>Pseudomonadati</taxon>
        <taxon>Pseudomonadota</taxon>
        <taxon>Betaproteobacteria</taxon>
        <taxon>Neisseriales</taxon>
        <taxon>Chromobacteriaceae</taxon>
        <taxon>Chromobacterium</taxon>
    </lineage>
</organism>
<evidence type="ECO:0000313" key="4">
    <source>
        <dbReference type="Proteomes" id="UP001462502"/>
    </source>
</evidence>
<protein>
    <submittedName>
        <fullName evidence="3">SPOR domain-containing protein</fullName>
    </submittedName>
</protein>
<dbReference type="EMBL" id="JBDXMI010000001">
    <property type="protein sequence ID" value="MEO9382934.1"/>
    <property type="molecule type" value="Genomic_DNA"/>
</dbReference>
<dbReference type="SUPFAM" id="SSF110997">
    <property type="entry name" value="Sporulation related repeat"/>
    <property type="match status" value="1"/>
</dbReference>
<comment type="caution">
    <text evidence="3">The sequence shown here is derived from an EMBL/GenBank/DDBJ whole genome shotgun (WGS) entry which is preliminary data.</text>
</comment>
<dbReference type="InterPro" id="IPR036680">
    <property type="entry name" value="SPOR-like_sf"/>
</dbReference>
<dbReference type="Pfam" id="PF05036">
    <property type="entry name" value="SPOR"/>
    <property type="match status" value="1"/>
</dbReference>